<dbReference type="InterPro" id="IPR058548">
    <property type="entry name" value="MlaB-like_STAS"/>
</dbReference>
<dbReference type="InterPro" id="IPR002645">
    <property type="entry name" value="STAS_dom"/>
</dbReference>
<dbReference type="InterPro" id="IPR003658">
    <property type="entry name" value="Anti-sigma_ant"/>
</dbReference>
<dbReference type="AlphaFoldDB" id="A0A918U1Z6"/>
<dbReference type="SUPFAM" id="SSF52091">
    <property type="entry name" value="SpoIIaa-like"/>
    <property type="match status" value="1"/>
</dbReference>
<name>A0A918U1Z6_9ACTN</name>
<protein>
    <recommendedName>
        <fullName evidence="2">Anti-sigma factor antagonist</fullName>
    </recommendedName>
</protein>
<dbReference type="Pfam" id="PF13466">
    <property type="entry name" value="STAS_2"/>
    <property type="match status" value="1"/>
</dbReference>
<dbReference type="InterPro" id="IPR036513">
    <property type="entry name" value="STAS_dom_sf"/>
</dbReference>
<evidence type="ECO:0000256" key="2">
    <source>
        <dbReference type="RuleBase" id="RU003749"/>
    </source>
</evidence>
<dbReference type="CDD" id="cd07043">
    <property type="entry name" value="STAS_anti-anti-sigma_factors"/>
    <property type="match status" value="1"/>
</dbReference>
<sequence>MSPLKITTGYAATGPVLKVLGELDYDNAPELSELVPTIPLRPGQCLVLDLGGMVFCDSSGLSALIAAHRHTQAARADIALAAVPAHTLRILRIVGLDQIFPIHPDTASATAP</sequence>
<comment type="similarity">
    <text evidence="1 2">Belongs to the anti-sigma-factor antagonist family.</text>
</comment>
<keyword evidence="5" id="KW-1185">Reference proteome</keyword>
<evidence type="ECO:0000259" key="3">
    <source>
        <dbReference type="PROSITE" id="PS50801"/>
    </source>
</evidence>
<dbReference type="GO" id="GO:0043856">
    <property type="term" value="F:anti-sigma factor antagonist activity"/>
    <property type="evidence" value="ECO:0007669"/>
    <property type="project" value="InterPro"/>
</dbReference>
<reference evidence="4" key="1">
    <citation type="journal article" date="2014" name="Int. J. Syst. Evol. Microbiol.">
        <title>Complete genome sequence of Corynebacterium casei LMG S-19264T (=DSM 44701T), isolated from a smear-ripened cheese.</title>
        <authorList>
            <consortium name="US DOE Joint Genome Institute (JGI-PGF)"/>
            <person name="Walter F."/>
            <person name="Albersmeier A."/>
            <person name="Kalinowski J."/>
            <person name="Ruckert C."/>
        </authorList>
    </citation>
    <scope>NUCLEOTIDE SEQUENCE</scope>
    <source>
        <strain evidence="4">JCM 4956</strain>
    </source>
</reference>
<dbReference type="NCBIfam" id="TIGR00377">
    <property type="entry name" value="ant_ant_sig"/>
    <property type="match status" value="1"/>
</dbReference>
<reference evidence="4" key="2">
    <citation type="submission" date="2020-09" db="EMBL/GenBank/DDBJ databases">
        <authorList>
            <person name="Sun Q."/>
            <person name="Ohkuma M."/>
        </authorList>
    </citation>
    <scope>NUCLEOTIDE SEQUENCE</scope>
    <source>
        <strain evidence="4">JCM 4956</strain>
    </source>
</reference>
<proteinExistence type="inferred from homology"/>
<dbReference type="PANTHER" id="PTHR33495">
    <property type="entry name" value="ANTI-SIGMA FACTOR ANTAGONIST TM_1081-RELATED-RELATED"/>
    <property type="match status" value="1"/>
</dbReference>
<dbReference type="Proteomes" id="UP000645555">
    <property type="component" value="Unassembled WGS sequence"/>
</dbReference>
<dbReference type="PROSITE" id="PS50801">
    <property type="entry name" value="STAS"/>
    <property type="match status" value="1"/>
</dbReference>
<dbReference type="Gene3D" id="3.30.750.24">
    <property type="entry name" value="STAS domain"/>
    <property type="match status" value="1"/>
</dbReference>
<gene>
    <name evidence="4" type="ORF">GCM10010515_55750</name>
</gene>
<dbReference type="RefSeq" id="WP_190038346.1">
    <property type="nucleotide sequence ID" value="NZ_BMWD01000023.1"/>
</dbReference>
<dbReference type="EMBL" id="BMWD01000023">
    <property type="protein sequence ID" value="GGX81058.1"/>
    <property type="molecule type" value="Genomic_DNA"/>
</dbReference>
<organism evidence="4 5">
    <name type="scientific">Streptomyces fructofermentans</name>
    <dbReference type="NCBI Taxonomy" id="152141"/>
    <lineage>
        <taxon>Bacteria</taxon>
        <taxon>Bacillati</taxon>
        <taxon>Actinomycetota</taxon>
        <taxon>Actinomycetes</taxon>
        <taxon>Kitasatosporales</taxon>
        <taxon>Streptomycetaceae</taxon>
        <taxon>Streptomyces</taxon>
    </lineage>
</organism>
<comment type="caution">
    <text evidence="4">The sequence shown here is derived from an EMBL/GenBank/DDBJ whole genome shotgun (WGS) entry which is preliminary data.</text>
</comment>
<evidence type="ECO:0000256" key="1">
    <source>
        <dbReference type="ARBA" id="ARBA00009013"/>
    </source>
</evidence>
<feature type="domain" description="STAS" evidence="3">
    <location>
        <begin position="16"/>
        <end position="112"/>
    </location>
</feature>
<evidence type="ECO:0000313" key="5">
    <source>
        <dbReference type="Proteomes" id="UP000645555"/>
    </source>
</evidence>
<dbReference type="PANTHER" id="PTHR33495:SF2">
    <property type="entry name" value="ANTI-SIGMA FACTOR ANTAGONIST TM_1081-RELATED"/>
    <property type="match status" value="1"/>
</dbReference>
<evidence type="ECO:0000313" key="4">
    <source>
        <dbReference type="EMBL" id="GGX81058.1"/>
    </source>
</evidence>
<accession>A0A918U1Z6</accession>